<dbReference type="SUPFAM" id="SSF82171">
    <property type="entry name" value="DPP6 N-terminal domain-like"/>
    <property type="match status" value="1"/>
</dbReference>
<name>A0ABT1GES6_9GAMM</name>
<evidence type="ECO:0000313" key="3">
    <source>
        <dbReference type="Proteomes" id="UP001523550"/>
    </source>
</evidence>
<feature type="compositionally biased region" description="Acidic residues" evidence="1">
    <location>
        <begin position="34"/>
        <end position="44"/>
    </location>
</feature>
<organism evidence="2 3">
    <name type="scientific">Natronospira proteinivora</name>
    <dbReference type="NCBI Taxonomy" id="1807133"/>
    <lineage>
        <taxon>Bacteria</taxon>
        <taxon>Pseudomonadati</taxon>
        <taxon>Pseudomonadota</taxon>
        <taxon>Gammaproteobacteria</taxon>
        <taxon>Natronospirales</taxon>
        <taxon>Natronospiraceae</taxon>
        <taxon>Natronospira</taxon>
    </lineage>
</organism>
<evidence type="ECO:0008006" key="4">
    <source>
        <dbReference type="Google" id="ProtNLM"/>
    </source>
</evidence>
<comment type="caution">
    <text evidence="2">The sequence shown here is derived from an EMBL/GenBank/DDBJ whole genome shotgun (WGS) entry which is preliminary data.</text>
</comment>
<dbReference type="EMBL" id="JALJYF010000002">
    <property type="protein sequence ID" value="MCP1728452.1"/>
    <property type="molecule type" value="Genomic_DNA"/>
</dbReference>
<dbReference type="Proteomes" id="UP001523550">
    <property type="component" value="Unassembled WGS sequence"/>
</dbReference>
<accession>A0ABT1GES6</accession>
<feature type="region of interest" description="Disordered" evidence="1">
    <location>
        <begin position="34"/>
        <end position="66"/>
    </location>
</feature>
<evidence type="ECO:0000313" key="2">
    <source>
        <dbReference type="EMBL" id="MCP1728452.1"/>
    </source>
</evidence>
<keyword evidence="3" id="KW-1185">Reference proteome</keyword>
<evidence type="ECO:0000256" key="1">
    <source>
        <dbReference type="SAM" id="MobiDB-lite"/>
    </source>
</evidence>
<dbReference type="RefSeq" id="WP_253450635.1">
    <property type="nucleotide sequence ID" value="NZ_JALJYF010000002.1"/>
</dbReference>
<gene>
    <name evidence="2" type="ORF">J2T60_002452</name>
</gene>
<sequence length="406" mass="43098">MSLIDRKPENKRWISVAVLLVLAGMVLTACGDDDGLDEGDDDDGRDPGGDTSAYSGQLAWSHDDGGEGSGIRVWSLDDSEYMASVTQNENGDHLAPALSSDEGALSYTSEAEALGPHELSQAQYLELQSGELVGVPWEMGQGRVRASLGSDMDYFASVVSFAERVYDEASGELERYGAGVWVVGDANADSLAESNAPVYCTQMDPDAALMIFNAGDGLYRVATTGGNPQALAINHPSLEVIETEPVVGGRCAFKLANDGNRLSFIGQLEDSGEPAAFVHDLDSGQTLRVAEPVEMELVDWQMAGNGNQGVLLFRGEDPSEDLQQYSLRTVNLVSPGATTEIEVFEVEAEADIQPTAAISDNGMVIARSGYDEDGVHVVVMGASGDEPRRIQGNAETMGDGMLGLTF</sequence>
<dbReference type="PROSITE" id="PS51257">
    <property type="entry name" value="PROKAR_LIPOPROTEIN"/>
    <property type="match status" value="1"/>
</dbReference>
<reference evidence="2 3" key="1">
    <citation type="submission" date="2022-03" db="EMBL/GenBank/DDBJ databases">
        <title>Genomic Encyclopedia of Type Strains, Phase III (KMG-III): the genomes of soil and plant-associated and newly described type strains.</title>
        <authorList>
            <person name="Whitman W."/>
        </authorList>
    </citation>
    <scope>NUCLEOTIDE SEQUENCE [LARGE SCALE GENOMIC DNA]</scope>
    <source>
        <strain evidence="2 3">BSker1</strain>
    </source>
</reference>
<proteinExistence type="predicted"/>
<protein>
    <recommendedName>
        <fullName evidence="4">WD40 repeat protein</fullName>
    </recommendedName>
</protein>